<evidence type="ECO:0000256" key="2">
    <source>
        <dbReference type="ARBA" id="ARBA00023015"/>
    </source>
</evidence>
<dbReference type="PANTHER" id="PTHR43133">
    <property type="entry name" value="RNA POLYMERASE ECF-TYPE SIGMA FACTO"/>
    <property type="match status" value="1"/>
</dbReference>
<gene>
    <name evidence="7" type="ORF">HNQ92_000438</name>
</gene>
<keyword evidence="3" id="KW-0731">Sigma factor</keyword>
<dbReference type="InterPro" id="IPR036388">
    <property type="entry name" value="WH-like_DNA-bd_sf"/>
</dbReference>
<evidence type="ECO:0000313" key="7">
    <source>
        <dbReference type="EMBL" id="MBB5282317.1"/>
    </source>
</evidence>
<evidence type="ECO:0000256" key="1">
    <source>
        <dbReference type="ARBA" id="ARBA00010641"/>
    </source>
</evidence>
<dbReference type="InterPro" id="IPR014284">
    <property type="entry name" value="RNA_pol_sigma-70_dom"/>
</dbReference>
<dbReference type="AlphaFoldDB" id="A0A840TKI6"/>
<dbReference type="RefSeq" id="WP_184170229.1">
    <property type="nucleotide sequence ID" value="NZ_JACHGF010000001.1"/>
</dbReference>
<feature type="domain" description="RNA polymerase sigma factor 70 region 4 type 2" evidence="6">
    <location>
        <begin position="124"/>
        <end position="175"/>
    </location>
</feature>
<proteinExistence type="inferred from homology"/>
<dbReference type="EMBL" id="JACHGF010000001">
    <property type="protein sequence ID" value="MBB5282317.1"/>
    <property type="molecule type" value="Genomic_DNA"/>
</dbReference>
<evidence type="ECO:0000259" key="5">
    <source>
        <dbReference type="Pfam" id="PF04542"/>
    </source>
</evidence>
<feature type="domain" description="RNA polymerase sigma-70 region 2" evidence="5">
    <location>
        <begin position="26"/>
        <end position="90"/>
    </location>
</feature>
<dbReference type="PANTHER" id="PTHR43133:SF46">
    <property type="entry name" value="RNA POLYMERASE SIGMA-70 FACTOR ECF SUBFAMILY"/>
    <property type="match status" value="1"/>
</dbReference>
<evidence type="ECO:0000256" key="4">
    <source>
        <dbReference type="ARBA" id="ARBA00023163"/>
    </source>
</evidence>
<dbReference type="InterPro" id="IPR013325">
    <property type="entry name" value="RNA_pol_sigma_r2"/>
</dbReference>
<comment type="caution">
    <text evidence="7">The sequence shown here is derived from an EMBL/GenBank/DDBJ whole genome shotgun (WGS) entry which is preliminary data.</text>
</comment>
<dbReference type="InterPro" id="IPR013324">
    <property type="entry name" value="RNA_pol_sigma_r3/r4-like"/>
</dbReference>
<dbReference type="NCBIfam" id="TIGR02937">
    <property type="entry name" value="sigma70-ECF"/>
    <property type="match status" value="1"/>
</dbReference>
<protein>
    <submittedName>
        <fullName evidence="7">RNA polymerase sigma-70 factor (ECF subfamily)</fullName>
    </submittedName>
</protein>
<dbReference type="InterPro" id="IPR039425">
    <property type="entry name" value="RNA_pol_sigma-70-like"/>
</dbReference>
<reference evidence="7 8" key="1">
    <citation type="submission" date="2020-08" db="EMBL/GenBank/DDBJ databases">
        <title>Genomic Encyclopedia of Type Strains, Phase IV (KMG-IV): sequencing the most valuable type-strain genomes for metagenomic binning, comparative biology and taxonomic classification.</title>
        <authorList>
            <person name="Goeker M."/>
        </authorList>
    </citation>
    <scope>NUCLEOTIDE SEQUENCE [LARGE SCALE GENOMIC DNA]</scope>
    <source>
        <strain evidence="7 8">DSM 105074</strain>
    </source>
</reference>
<dbReference type="GO" id="GO:0016987">
    <property type="term" value="F:sigma factor activity"/>
    <property type="evidence" value="ECO:0007669"/>
    <property type="project" value="UniProtKB-KW"/>
</dbReference>
<dbReference type="SUPFAM" id="SSF88946">
    <property type="entry name" value="Sigma2 domain of RNA polymerase sigma factors"/>
    <property type="match status" value="1"/>
</dbReference>
<evidence type="ECO:0000313" key="8">
    <source>
        <dbReference type="Proteomes" id="UP000557307"/>
    </source>
</evidence>
<dbReference type="Gene3D" id="1.10.1740.10">
    <property type="match status" value="1"/>
</dbReference>
<dbReference type="Pfam" id="PF08281">
    <property type="entry name" value="Sigma70_r4_2"/>
    <property type="match status" value="1"/>
</dbReference>
<keyword evidence="8" id="KW-1185">Reference proteome</keyword>
<dbReference type="InterPro" id="IPR007627">
    <property type="entry name" value="RNA_pol_sigma70_r2"/>
</dbReference>
<dbReference type="SUPFAM" id="SSF88659">
    <property type="entry name" value="Sigma3 and sigma4 domains of RNA polymerase sigma factors"/>
    <property type="match status" value="1"/>
</dbReference>
<name>A0A840TKI6_9BACT</name>
<keyword evidence="2" id="KW-0805">Transcription regulation</keyword>
<dbReference type="GO" id="GO:0003677">
    <property type="term" value="F:DNA binding"/>
    <property type="evidence" value="ECO:0007669"/>
    <property type="project" value="InterPro"/>
</dbReference>
<evidence type="ECO:0000256" key="3">
    <source>
        <dbReference type="ARBA" id="ARBA00023082"/>
    </source>
</evidence>
<organism evidence="7 8">
    <name type="scientific">Rhabdobacter roseus</name>
    <dbReference type="NCBI Taxonomy" id="1655419"/>
    <lineage>
        <taxon>Bacteria</taxon>
        <taxon>Pseudomonadati</taxon>
        <taxon>Bacteroidota</taxon>
        <taxon>Cytophagia</taxon>
        <taxon>Cytophagales</taxon>
        <taxon>Cytophagaceae</taxon>
        <taxon>Rhabdobacter</taxon>
    </lineage>
</organism>
<dbReference type="Proteomes" id="UP000557307">
    <property type="component" value="Unassembled WGS sequence"/>
</dbReference>
<comment type="similarity">
    <text evidence="1">Belongs to the sigma-70 factor family. ECF subfamily.</text>
</comment>
<keyword evidence="4" id="KW-0804">Transcription</keyword>
<dbReference type="Pfam" id="PF04542">
    <property type="entry name" value="Sigma70_r2"/>
    <property type="match status" value="1"/>
</dbReference>
<sequence>MSINSRSDSELLALLRESDPAAFRELYERYWYGLYSKAARKIGRKDIAEEMAQQVFAVLWQKRGVLYIENLGAYLHVSLKNLIVDYIRKNIQEENYLQHLKTFLPPSYFSTAAQDVQYHDLTDNLHRVLGQLPEKTQQVFILSRFEQLTIPEIARDLSLSEKAIEYHLSRALSFLRLHLREFIALFLLLRL</sequence>
<dbReference type="GO" id="GO:0006352">
    <property type="term" value="P:DNA-templated transcription initiation"/>
    <property type="evidence" value="ECO:0007669"/>
    <property type="project" value="InterPro"/>
</dbReference>
<accession>A0A840TKI6</accession>
<dbReference type="InterPro" id="IPR013249">
    <property type="entry name" value="RNA_pol_sigma70_r4_t2"/>
</dbReference>
<dbReference type="Gene3D" id="1.10.10.10">
    <property type="entry name" value="Winged helix-like DNA-binding domain superfamily/Winged helix DNA-binding domain"/>
    <property type="match status" value="1"/>
</dbReference>
<evidence type="ECO:0000259" key="6">
    <source>
        <dbReference type="Pfam" id="PF08281"/>
    </source>
</evidence>